<gene>
    <name evidence="4" type="ORF">GCM10010921_25300</name>
</gene>
<reference evidence="4" key="1">
    <citation type="journal article" date="2014" name="Int. J. Syst. Evol. Microbiol.">
        <title>Complete genome sequence of Corynebacterium casei LMG S-19264T (=DSM 44701T), isolated from a smear-ripened cheese.</title>
        <authorList>
            <consortium name="US DOE Joint Genome Institute (JGI-PGF)"/>
            <person name="Walter F."/>
            <person name="Albersmeier A."/>
            <person name="Kalinowski J."/>
            <person name="Ruckert C."/>
        </authorList>
    </citation>
    <scope>NUCLEOTIDE SEQUENCE</scope>
    <source>
        <strain evidence="4">CGMCC 1.15794</strain>
    </source>
</reference>
<dbReference type="SUPFAM" id="SSF47781">
    <property type="entry name" value="RuvA domain 2-like"/>
    <property type="match status" value="1"/>
</dbReference>
<evidence type="ECO:0000313" key="5">
    <source>
        <dbReference type="Proteomes" id="UP000657592"/>
    </source>
</evidence>
<dbReference type="Pfam" id="PF10531">
    <property type="entry name" value="SLBB"/>
    <property type="match status" value="1"/>
</dbReference>
<dbReference type="AlphaFoldDB" id="A0A917MN32"/>
<feature type="region of interest" description="Disordered" evidence="1">
    <location>
        <begin position="124"/>
        <end position="149"/>
    </location>
</feature>
<protein>
    <recommendedName>
        <fullName evidence="3">Helix-hairpin-helix DNA-binding motif class 1 domain-containing protein</fullName>
    </recommendedName>
</protein>
<feature type="domain" description="Helix-hairpin-helix DNA-binding motif class 1" evidence="3">
    <location>
        <begin position="191"/>
        <end position="210"/>
    </location>
</feature>
<dbReference type="SMART" id="SM00278">
    <property type="entry name" value="HhH1"/>
    <property type="match status" value="2"/>
</dbReference>
<sequence>MASVSEIEGISAPPRRGGFGVSAVIVLVLAALAVTIGIGLWRGATAPVEVVPDALPSPEVSVAAGRIYVHVDGEVNAPGLYVLPAGARVVDAIAAAGGFAEEAERGAVNLARVVSDGEQLHVPAPGAEGEHVAPGSTGGAGASSGAANGSPTIDLNSASAAELESLPRIGPALAQRILEWREQNGRFTSVDDLLAVSGIGERVLESLRPLVRVG</sequence>
<organism evidence="4 5">
    <name type="scientific">Microbacterium album</name>
    <dbReference type="NCBI Taxonomy" id="2053191"/>
    <lineage>
        <taxon>Bacteria</taxon>
        <taxon>Bacillati</taxon>
        <taxon>Actinomycetota</taxon>
        <taxon>Actinomycetes</taxon>
        <taxon>Micrococcales</taxon>
        <taxon>Microbacteriaceae</taxon>
        <taxon>Microbacterium</taxon>
    </lineage>
</organism>
<comment type="caution">
    <text evidence="4">The sequence shown here is derived from an EMBL/GenBank/DDBJ whole genome shotgun (WGS) entry which is preliminary data.</text>
</comment>
<dbReference type="GO" id="GO:0015628">
    <property type="term" value="P:protein secretion by the type II secretion system"/>
    <property type="evidence" value="ECO:0007669"/>
    <property type="project" value="TreeGrafter"/>
</dbReference>
<keyword evidence="2" id="KW-0472">Membrane</keyword>
<feature type="domain" description="Helix-hairpin-helix DNA-binding motif class 1" evidence="3">
    <location>
        <begin position="161"/>
        <end position="180"/>
    </location>
</feature>
<dbReference type="Gene3D" id="1.10.150.320">
    <property type="entry name" value="Photosystem II 12 kDa extrinsic protein"/>
    <property type="match status" value="1"/>
</dbReference>
<evidence type="ECO:0000313" key="4">
    <source>
        <dbReference type="EMBL" id="GGH48101.1"/>
    </source>
</evidence>
<keyword evidence="5" id="KW-1185">Reference proteome</keyword>
<dbReference type="InterPro" id="IPR010994">
    <property type="entry name" value="RuvA_2-like"/>
</dbReference>
<reference evidence="4" key="2">
    <citation type="submission" date="2020-09" db="EMBL/GenBank/DDBJ databases">
        <authorList>
            <person name="Sun Q."/>
            <person name="Zhou Y."/>
        </authorList>
    </citation>
    <scope>NUCLEOTIDE SEQUENCE</scope>
    <source>
        <strain evidence="4">CGMCC 1.15794</strain>
    </source>
</reference>
<dbReference type="PANTHER" id="PTHR21180:SF32">
    <property type="entry name" value="ENDONUCLEASE_EXONUCLEASE_PHOSPHATASE FAMILY DOMAIN-CONTAINING PROTEIN 1"/>
    <property type="match status" value="1"/>
</dbReference>
<name>A0A917MN32_9MICO</name>
<evidence type="ECO:0000256" key="2">
    <source>
        <dbReference type="SAM" id="Phobius"/>
    </source>
</evidence>
<feature type="transmembrane region" description="Helical" evidence="2">
    <location>
        <begin position="21"/>
        <end position="41"/>
    </location>
</feature>
<dbReference type="Gene3D" id="3.10.560.10">
    <property type="entry name" value="Outer membrane lipoprotein wza domain like"/>
    <property type="match status" value="1"/>
</dbReference>
<keyword evidence="2" id="KW-1133">Transmembrane helix</keyword>
<dbReference type="EMBL" id="BMJY01000013">
    <property type="protein sequence ID" value="GGH48101.1"/>
    <property type="molecule type" value="Genomic_DNA"/>
</dbReference>
<dbReference type="InterPro" id="IPR003583">
    <property type="entry name" value="Hlx-hairpin-Hlx_DNA-bd_motif"/>
</dbReference>
<accession>A0A917MN32</accession>
<dbReference type="Pfam" id="PF12836">
    <property type="entry name" value="HHH_3"/>
    <property type="match status" value="1"/>
</dbReference>
<dbReference type="GO" id="GO:0015627">
    <property type="term" value="C:type II protein secretion system complex"/>
    <property type="evidence" value="ECO:0007669"/>
    <property type="project" value="TreeGrafter"/>
</dbReference>
<dbReference type="PANTHER" id="PTHR21180">
    <property type="entry name" value="ENDONUCLEASE/EXONUCLEASE/PHOSPHATASE FAMILY DOMAIN-CONTAINING PROTEIN 1"/>
    <property type="match status" value="1"/>
</dbReference>
<keyword evidence="2" id="KW-0812">Transmembrane</keyword>
<proteinExistence type="predicted"/>
<dbReference type="GO" id="GO:0006281">
    <property type="term" value="P:DNA repair"/>
    <property type="evidence" value="ECO:0007669"/>
    <property type="project" value="InterPro"/>
</dbReference>
<evidence type="ECO:0000259" key="3">
    <source>
        <dbReference type="SMART" id="SM00278"/>
    </source>
</evidence>
<evidence type="ECO:0000256" key="1">
    <source>
        <dbReference type="SAM" id="MobiDB-lite"/>
    </source>
</evidence>
<dbReference type="GO" id="GO:0003677">
    <property type="term" value="F:DNA binding"/>
    <property type="evidence" value="ECO:0007669"/>
    <property type="project" value="InterPro"/>
</dbReference>
<dbReference type="Proteomes" id="UP000657592">
    <property type="component" value="Unassembled WGS sequence"/>
</dbReference>
<dbReference type="InterPro" id="IPR019554">
    <property type="entry name" value="Soluble_ligand-bd"/>
</dbReference>
<dbReference type="InterPro" id="IPR051675">
    <property type="entry name" value="Endo/Exo/Phosphatase_dom_1"/>
</dbReference>